<dbReference type="Gene3D" id="3.30.1370.110">
    <property type="match status" value="1"/>
</dbReference>
<dbReference type="SUPFAM" id="SSF48334">
    <property type="entry name" value="DNA repair protein MutS, domain III"/>
    <property type="match status" value="1"/>
</dbReference>
<dbReference type="GO" id="GO:0043023">
    <property type="term" value="F:ribosomal large subunit binding"/>
    <property type="evidence" value="ECO:0007669"/>
    <property type="project" value="UniProtKB-UniRule"/>
</dbReference>
<dbReference type="Pfam" id="PF00488">
    <property type="entry name" value="MutS_V"/>
    <property type="match status" value="1"/>
</dbReference>
<keyword evidence="11" id="KW-1185">Reference proteome</keyword>
<evidence type="ECO:0000256" key="3">
    <source>
        <dbReference type="ARBA" id="ARBA00022801"/>
    </source>
</evidence>
<protein>
    <recommendedName>
        <fullName evidence="7">Endonuclease MutS2</fullName>
        <ecNumber evidence="7">3.1.-.-</ecNumber>
    </recommendedName>
    <alternativeName>
        <fullName evidence="7">Ribosome-associated protein quality control-upstream factor</fullName>
        <shortName evidence="7">RQC-upstream factor</shortName>
        <shortName evidence="7">RqcU</shortName>
        <ecNumber evidence="7">3.6.4.-</ecNumber>
    </alternativeName>
</protein>
<dbReference type="SMART" id="SM00463">
    <property type="entry name" value="SMR"/>
    <property type="match status" value="1"/>
</dbReference>
<dbReference type="SUPFAM" id="SSF52540">
    <property type="entry name" value="P-loop containing nucleoside triphosphate hydrolases"/>
    <property type="match status" value="1"/>
</dbReference>
<dbReference type="GO" id="GO:0016887">
    <property type="term" value="F:ATP hydrolysis activity"/>
    <property type="evidence" value="ECO:0007669"/>
    <property type="project" value="InterPro"/>
</dbReference>
<dbReference type="InterPro" id="IPR005747">
    <property type="entry name" value="MutS2"/>
</dbReference>
<dbReference type="RefSeq" id="WP_012674156.1">
    <property type="nucleotide sequence ID" value="NC_012438.1"/>
</dbReference>
<dbReference type="NCBIfam" id="TIGR01069">
    <property type="entry name" value="mutS2"/>
    <property type="match status" value="1"/>
</dbReference>
<evidence type="ECO:0000256" key="5">
    <source>
        <dbReference type="ARBA" id="ARBA00022884"/>
    </source>
</evidence>
<dbReference type="STRING" id="204536.SULAZ_0313"/>
<evidence type="ECO:0000256" key="4">
    <source>
        <dbReference type="ARBA" id="ARBA00022840"/>
    </source>
</evidence>
<dbReference type="InterPro" id="IPR000432">
    <property type="entry name" value="DNA_mismatch_repair_MutS_C"/>
</dbReference>
<dbReference type="KEGG" id="saf:SULAZ_0313"/>
<comment type="function">
    <text evidence="7">Acts as a ribosome collision sensor, splitting the ribosome into its 2 subunits. Detects stalled/collided 70S ribosomes which it binds and splits by an ATP-hydrolysis driven conformational change. Acts upstream of the ribosome quality control system (RQC), a ribosome-associated complex that mediates the extraction of incompletely synthesized nascent chains from stalled ribosomes and their subsequent degradation. Probably generates substrates for RQC.</text>
</comment>
<evidence type="ECO:0000259" key="9">
    <source>
        <dbReference type="PROSITE" id="PS50828"/>
    </source>
</evidence>
<dbReference type="PROSITE" id="PS50828">
    <property type="entry name" value="SMR"/>
    <property type="match status" value="1"/>
</dbReference>
<gene>
    <name evidence="7" type="primary">mutS2</name>
    <name evidence="7" type="synonym">rqcU</name>
    <name evidence="10" type="ordered locus">SULAZ_0313</name>
</gene>
<dbReference type="SMART" id="SM00534">
    <property type="entry name" value="MUTSac"/>
    <property type="match status" value="1"/>
</dbReference>
<feature type="coiled-coil region" evidence="8">
    <location>
        <begin position="143"/>
        <end position="170"/>
    </location>
</feature>
<comment type="similarity">
    <text evidence="7">Belongs to the DNA mismatch repair MutS family. MutS2 subfamily.</text>
</comment>
<keyword evidence="4 7" id="KW-0067">ATP-binding</keyword>
<evidence type="ECO:0000256" key="1">
    <source>
        <dbReference type="ARBA" id="ARBA00022730"/>
    </source>
</evidence>
<reference evidence="10 11" key="1">
    <citation type="journal article" date="2009" name="J. Bacteriol.">
        <title>Complete and draft genome sequences of six members of the Aquificales.</title>
        <authorList>
            <person name="Reysenbach A.L."/>
            <person name="Hamamura N."/>
            <person name="Podar M."/>
            <person name="Griffiths E."/>
            <person name="Ferreira S."/>
            <person name="Hochstein R."/>
            <person name="Heidelberg J."/>
            <person name="Johnson J."/>
            <person name="Mead D."/>
            <person name="Pohorille A."/>
            <person name="Sarmiento M."/>
            <person name="Schweighofer K."/>
            <person name="Seshadri R."/>
            <person name="Voytek M.A."/>
        </authorList>
    </citation>
    <scope>NUCLEOTIDE SEQUENCE [LARGE SCALE GENOMIC DNA]</scope>
    <source>
        <strain evidence="11">Az-Fu1 / DSM 15241 / OCM 825</strain>
    </source>
</reference>
<evidence type="ECO:0000256" key="2">
    <source>
        <dbReference type="ARBA" id="ARBA00022741"/>
    </source>
</evidence>
<dbReference type="Proteomes" id="UP000001369">
    <property type="component" value="Chromosome"/>
</dbReference>
<dbReference type="FunFam" id="3.40.50.300:FF:000830">
    <property type="entry name" value="Endonuclease MutS2"/>
    <property type="match status" value="1"/>
</dbReference>
<keyword evidence="6 7" id="KW-0238">DNA-binding</keyword>
<evidence type="ECO:0000313" key="11">
    <source>
        <dbReference type="Proteomes" id="UP000001369"/>
    </source>
</evidence>
<dbReference type="EC" id="3.1.-.-" evidence="7"/>
<dbReference type="InterPro" id="IPR027417">
    <property type="entry name" value="P-loop_NTPase"/>
</dbReference>
<dbReference type="SMART" id="SM00533">
    <property type="entry name" value="MUTSd"/>
    <property type="match status" value="1"/>
</dbReference>
<dbReference type="GO" id="GO:0004519">
    <property type="term" value="F:endonuclease activity"/>
    <property type="evidence" value="ECO:0007669"/>
    <property type="project" value="UniProtKB-UniRule"/>
</dbReference>
<evidence type="ECO:0000256" key="7">
    <source>
        <dbReference type="HAMAP-Rule" id="MF_00092"/>
    </source>
</evidence>
<dbReference type="Gene3D" id="3.40.50.300">
    <property type="entry name" value="P-loop containing nucleotide triphosphate hydrolases"/>
    <property type="match status" value="1"/>
</dbReference>
<keyword evidence="1 7" id="KW-0699">rRNA-binding</keyword>
<dbReference type="Pfam" id="PF01713">
    <property type="entry name" value="Smr"/>
    <property type="match status" value="1"/>
</dbReference>
<dbReference type="OrthoDB" id="9808166at2"/>
<sequence length="764" mass="88094">MREKDLESIEYNKFLELLSSYTHNDLTKRHIINLRPFNNLEKLQKEIQKTKELYDLFIKKGYLPLTEYPDISQALNLAVIQDSILSPKDLFDIASLLKVVKEVKSYIDVSQVQVLKSLHQDLTPLRELEKAITDSIDNTFSVKDTASIDLSRIRKEIKEVESKINKVLESILNKPAYEEAIQEKIITIRRERFVIPIKYNYTHKIKGIILDRSSSGNTVYIEPFEVVPLNNKLSDLKLQEQIEIRKILKFLTDLVRSKVHFIKKSFEAILDFDILQAKVRYSKELDCIFPKQDEYLRLYNAKHPIFLLKNKPFNPIDIIVENKRGLIITGSNTGGKTVALKTAGLLSLLYKTAIPIPVDENSTVRVFDGVFIDIGDYQSIEENLSTFSYHVKNIKEILELSTQNSLLLFDELIPGTDPDFASALGIAILEYVREKGCFVIASTHLKKVKMYALSSDYYSIASVGFDKETLQPTYKIYYNTVGESMAFYIAQRLGLPEKILQIAKKYVEEDILKFQDMASNLSKMIAQYEEKIKEVEILKQQLQEEKQKYEELVRKLEQDRKEKWKESLKDIQDYIKNLKEEGYEILRQVKEEKSGSKLEKFIKTKKLEIQTIGQEEVNQEIKEGDAVRLKGKAQKGTVIAIRESKANVDFGGLKVWVDLSKIEKVSEEKKEEKQTVKVSKPSVNVMPSINLIGKTKEEAIKELEKYIDSILLQGLTTFKIIHGYGTGVLRKAVREYLDKLPYKVRYEDAPYHEGGMGATIVYLE</sequence>
<dbReference type="SUPFAM" id="SSF160443">
    <property type="entry name" value="SMR domain-like"/>
    <property type="match status" value="1"/>
</dbReference>
<dbReference type="InterPro" id="IPR002625">
    <property type="entry name" value="Smr_dom"/>
</dbReference>
<dbReference type="EC" id="3.6.4.-" evidence="7"/>
<evidence type="ECO:0000313" key="10">
    <source>
        <dbReference type="EMBL" id="ACN98835.1"/>
    </source>
</evidence>
<feature type="coiled-coil region" evidence="8">
    <location>
        <begin position="511"/>
        <end position="581"/>
    </location>
</feature>
<accession>C1DT71</accession>
<keyword evidence="3 7" id="KW-0378">Hydrolase</keyword>
<dbReference type="GO" id="GO:0005524">
    <property type="term" value="F:ATP binding"/>
    <property type="evidence" value="ECO:0007669"/>
    <property type="project" value="UniProtKB-UniRule"/>
</dbReference>
<comment type="function">
    <text evidence="7">Endonuclease that is involved in the suppression of homologous recombination and thus may have a key role in the control of bacterial genetic diversity.</text>
</comment>
<feature type="domain" description="Smr" evidence="9">
    <location>
        <begin position="689"/>
        <end position="764"/>
    </location>
</feature>
<dbReference type="PIRSF" id="PIRSF005814">
    <property type="entry name" value="MutS_YshD"/>
    <property type="match status" value="1"/>
</dbReference>
<dbReference type="GO" id="GO:0045910">
    <property type="term" value="P:negative regulation of DNA recombination"/>
    <property type="evidence" value="ECO:0007669"/>
    <property type="project" value="InterPro"/>
</dbReference>
<dbReference type="InterPro" id="IPR036187">
    <property type="entry name" value="DNA_mismatch_repair_MutS_sf"/>
</dbReference>
<keyword evidence="7" id="KW-0255">Endonuclease</keyword>
<keyword evidence="7" id="KW-0540">Nuclease</keyword>
<dbReference type="InterPro" id="IPR046893">
    <property type="entry name" value="MSSS"/>
</dbReference>
<dbReference type="GO" id="GO:0140664">
    <property type="term" value="F:ATP-dependent DNA damage sensor activity"/>
    <property type="evidence" value="ECO:0007669"/>
    <property type="project" value="InterPro"/>
</dbReference>
<dbReference type="EMBL" id="CP001229">
    <property type="protein sequence ID" value="ACN98835.1"/>
    <property type="molecule type" value="Genomic_DNA"/>
</dbReference>
<dbReference type="PANTHER" id="PTHR48466">
    <property type="entry name" value="OS10G0509000 PROTEIN-RELATED"/>
    <property type="match status" value="1"/>
</dbReference>
<dbReference type="eggNOG" id="COG1193">
    <property type="taxonomic scope" value="Bacteria"/>
</dbReference>
<dbReference type="Pfam" id="PF20297">
    <property type="entry name" value="MSSS"/>
    <property type="match status" value="1"/>
</dbReference>
<dbReference type="PANTHER" id="PTHR48466:SF2">
    <property type="entry name" value="OS10G0509000 PROTEIN"/>
    <property type="match status" value="1"/>
</dbReference>
<dbReference type="InterPro" id="IPR007696">
    <property type="entry name" value="DNA_mismatch_repair_MutS_core"/>
</dbReference>
<dbReference type="GO" id="GO:0019843">
    <property type="term" value="F:rRNA binding"/>
    <property type="evidence" value="ECO:0007669"/>
    <property type="project" value="UniProtKB-UniRule"/>
</dbReference>
<proteinExistence type="inferred from homology"/>
<name>C1DT71_SULAA</name>
<comment type="subunit">
    <text evidence="7">Homodimer. Binds to stalled ribosomes, contacting rRNA.</text>
</comment>
<keyword evidence="5 7" id="KW-0694">RNA-binding</keyword>
<dbReference type="GO" id="GO:0006298">
    <property type="term" value="P:mismatch repair"/>
    <property type="evidence" value="ECO:0007669"/>
    <property type="project" value="InterPro"/>
</dbReference>
<evidence type="ECO:0000256" key="8">
    <source>
        <dbReference type="SAM" id="Coils"/>
    </source>
</evidence>
<dbReference type="AlphaFoldDB" id="C1DT71"/>
<dbReference type="GO" id="GO:0072344">
    <property type="term" value="P:rescue of stalled ribosome"/>
    <property type="evidence" value="ECO:0007669"/>
    <property type="project" value="UniProtKB-UniRule"/>
</dbReference>
<evidence type="ECO:0000256" key="6">
    <source>
        <dbReference type="ARBA" id="ARBA00023125"/>
    </source>
</evidence>
<organism evidence="10 11">
    <name type="scientific">Sulfurihydrogenibium azorense (strain DSM 15241 / OCM 825 / Az-Fu1)</name>
    <dbReference type="NCBI Taxonomy" id="204536"/>
    <lineage>
        <taxon>Bacteria</taxon>
        <taxon>Pseudomonadati</taxon>
        <taxon>Aquificota</taxon>
        <taxon>Aquificia</taxon>
        <taxon>Aquificales</taxon>
        <taxon>Hydrogenothermaceae</taxon>
        <taxon>Sulfurihydrogenibium</taxon>
    </lineage>
</organism>
<dbReference type="HAMAP" id="MF_00092">
    <property type="entry name" value="MutS2"/>
    <property type="match status" value="1"/>
</dbReference>
<dbReference type="InterPro" id="IPR045076">
    <property type="entry name" value="MutS"/>
</dbReference>
<keyword evidence="8" id="KW-0175">Coiled coil</keyword>
<dbReference type="HOGENOM" id="CLU_011252_2_1_0"/>
<feature type="binding site" evidence="7">
    <location>
        <begin position="330"/>
        <end position="337"/>
    </location>
    <ligand>
        <name>ATP</name>
        <dbReference type="ChEBI" id="CHEBI:30616"/>
    </ligand>
</feature>
<keyword evidence="2 7" id="KW-0547">Nucleotide-binding</keyword>
<dbReference type="InterPro" id="IPR036063">
    <property type="entry name" value="Smr_dom_sf"/>
</dbReference>
<dbReference type="GO" id="GO:0030983">
    <property type="term" value="F:mismatched DNA binding"/>
    <property type="evidence" value="ECO:0007669"/>
    <property type="project" value="InterPro"/>
</dbReference>